<keyword evidence="1 2" id="KW-0238">DNA-binding</keyword>
<dbReference type="EMBL" id="FOJG01000002">
    <property type="protein sequence ID" value="SEW51726.1"/>
    <property type="molecule type" value="Genomic_DNA"/>
</dbReference>
<evidence type="ECO:0000313" key="4">
    <source>
        <dbReference type="EMBL" id="SEW51726.1"/>
    </source>
</evidence>
<dbReference type="STRING" id="29529.SAMN04488122_4466"/>
<dbReference type="Gene3D" id="1.10.357.10">
    <property type="entry name" value="Tetracycline Repressor, domain 2"/>
    <property type="match status" value="1"/>
</dbReference>
<reference evidence="5" key="1">
    <citation type="submission" date="2016-10" db="EMBL/GenBank/DDBJ databases">
        <authorList>
            <person name="Varghese N."/>
            <person name="Submissions S."/>
        </authorList>
    </citation>
    <scope>NUCLEOTIDE SEQUENCE [LARGE SCALE GENOMIC DNA]</scope>
    <source>
        <strain evidence="5">DSM 3695</strain>
    </source>
</reference>
<dbReference type="RefSeq" id="WP_177192287.1">
    <property type="nucleotide sequence ID" value="NZ_FOJG01000002.1"/>
</dbReference>
<proteinExistence type="predicted"/>
<keyword evidence="5" id="KW-1185">Reference proteome</keyword>
<gene>
    <name evidence="4" type="ORF">SAMN04488122_4466</name>
</gene>
<sequence length="197" mass="22217">MGKLSLDNGRIEQKLKTRERLVAMANTLLLQGSDISVESVAKEAGISKATAYRYFTGTDALKREAALQLKAKTSDDLFADISDTDLPARINRLIDYHFKLFTKNETEFRLFLSSVIGESIHPKSGYSRAGRRIVLIEEALKPLKETLDTATFQHMVQALSVFFGIESITVLKDLCKLNNDAVLKTWRWSVHRIVFGH</sequence>
<feature type="DNA-binding region" description="H-T-H motif" evidence="2">
    <location>
        <begin position="36"/>
        <end position="55"/>
    </location>
</feature>
<dbReference type="InterPro" id="IPR009057">
    <property type="entry name" value="Homeodomain-like_sf"/>
</dbReference>
<feature type="domain" description="HTH tetR-type" evidence="3">
    <location>
        <begin position="15"/>
        <end position="73"/>
    </location>
</feature>
<dbReference type="AlphaFoldDB" id="A0A1I0S9J9"/>
<protein>
    <submittedName>
        <fullName evidence="4">Regulatory protein, tetR family</fullName>
    </submittedName>
</protein>
<evidence type="ECO:0000256" key="2">
    <source>
        <dbReference type="PROSITE-ProRule" id="PRU00335"/>
    </source>
</evidence>
<accession>A0A1I0S9J9</accession>
<evidence type="ECO:0000256" key="1">
    <source>
        <dbReference type="ARBA" id="ARBA00023125"/>
    </source>
</evidence>
<dbReference type="Proteomes" id="UP000199310">
    <property type="component" value="Unassembled WGS sequence"/>
</dbReference>
<organism evidence="4 5">
    <name type="scientific">Chitinophaga arvensicola</name>
    <dbReference type="NCBI Taxonomy" id="29529"/>
    <lineage>
        <taxon>Bacteria</taxon>
        <taxon>Pseudomonadati</taxon>
        <taxon>Bacteroidota</taxon>
        <taxon>Chitinophagia</taxon>
        <taxon>Chitinophagales</taxon>
        <taxon>Chitinophagaceae</taxon>
        <taxon>Chitinophaga</taxon>
    </lineage>
</organism>
<dbReference type="Pfam" id="PF00440">
    <property type="entry name" value="TetR_N"/>
    <property type="match status" value="1"/>
</dbReference>
<dbReference type="PROSITE" id="PS50977">
    <property type="entry name" value="HTH_TETR_2"/>
    <property type="match status" value="1"/>
</dbReference>
<name>A0A1I0S9J9_9BACT</name>
<evidence type="ECO:0000259" key="3">
    <source>
        <dbReference type="PROSITE" id="PS50977"/>
    </source>
</evidence>
<dbReference type="InterPro" id="IPR001647">
    <property type="entry name" value="HTH_TetR"/>
</dbReference>
<dbReference type="SUPFAM" id="SSF46689">
    <property type="entry name" value="Homeodomain-like"/>
    <property type="match status" value="1"/>
</dbReference>
<dbReference type="GO" id="GO:0003677">
    <property type="term" value="F:DNA binding"/>
    <property type="evidence" value="ECO:0007669"/>
    <property type="project" value="UniProtKB-UniRule"/>
</dbReference>
<evidence type="ECO:0000313" key="5">
    <source>
        <dbReference type="Proteomes" id="UP000199310"/>
    </source>
</evidence>